<dbReference type="AlphaFoldDB" id="A0A511MTE0"/>
<organism evidence="1 2">
    <name type="scientific">Nocardia ninae NBRC 108245</name>
    <dbReference type="NCBI Taxonomy" id="1210091"/>
    <lineage>
        <taxon>Bacteria</taxon>
        <taxon>Bacillati</taxon>
        <taxon>Actinomycetota</taxon>
        <taxon>Actinomycetes</taxon>
        <taxon>Mycobacteriales</taxon>
        <taxon>Nocardiaceae</taxon>
        <taxon>Nocardia</taxon>
    </lineage>
</organism>
<comment type="caution">
    <text evidence="1">The sequence shown here is derived from an EMBL/GenBank/DDBJ whole genome shotgun (WGS) entry which is preliminary data.</text>
</comment>
<keyword evidence="2" id="KW-1185">Reference proteome</keyword>
<dbReference type="EMBL" id="BJXA01000094">
    <property type="protein sequence ID" value="GEM43326.1"/>
    <property type="molecule type" value="Genomic_DNA"/>
</dbReference>
<evidence type="ECO:0000313" key="2">
    <source>
        <dbReference type="Proteomes" id="UP000321424"/>
    </source>
</evidence>
<evidence type="ECO:0000313" key="1">
    <source>
        <dbReference type="EMBL" id="GEM43326.1"/>
    </source>
</evidence>
<dbReference type="InterPro" id="IPR027417">
    <property type="entry name" value="P-loop_NTPase"/>
</dbReference>
<accession>A0A511MTE0</accession>
<dbReference type="SUPFAM" id="SSF52540">
    <property type="entry name" value="P-loop containing nucleoside triphosphate hydrolases"/>
    <property type="match status" value="1"/>
</dbReference>
<gene>
    <name evidence="1" type="ORF">NN4_78450</name>
</gene>
<proteinExistence type="predicted"/>
<dbReference type="Pfam" id="PF13671">
    <property type="entry name" value="AAA_33"/>
    <property type="match status" value="1"/>
</dbReference>
<reference evidence="1 2" key="1">
    <citation type="submission" date="2019-07" db="EMBL/GenBank/DDBJ databases">
        <title>Whole genome shotgun sequence of Nocardia ninae NBRC 108245.</title>
        <authorList>
            <person name="Hosoyama A."/>
            <person name="Uohara A."/>
            <person name="Ohji S."/>
            <person name="Ichikawa N."/>
        </authorList>
    </citation>
    <scope>NUCLEOTIDE SEQUENCE [LARGE SCALE GENOMIC DNA]</scope>
    <source>
        <strain evidence="1 2">NBRC 108245</strain>
    </source>
</reference>
<evidence type="ECO:0008006" key="3">
    <source>
        <dbReference type="Google" id="ProtNLM"/>
    </source>
</evidence>
<sequence length="178" mass="19361">MAGVTIICGFPATGKSSAARYLARHADAIVLDKDAFAPALEESVMTELIGNPYDRDSETYMRVVNPHIYSALVSEALTIGQRIPVLVDAPFIGYIRIAAEKQISLADYVKSLVNFSPPSVQTVWVSTVPDRIRERMESRGAARDAGKLADWATYKADVLDSGIEDSAKAVVDHVVYNS</sequence>
<dbReference type="Gene3D" id="3.40.50.300">
    <property type="entry name" value="P-loop containing nucleotide triphosphate hydrolases"/>
    <property type="match status" value="1"/>
</dbReference>
<dbReference type="Proteomes" id="UP000321424">
    <property type="component" value="Unassembled WGS sequence"/>
</dbReference>
<protein>
    <recommendedName>
        <fullName evidence="3">ATP-binding protein</fullName>
    </recommendedName>
</protein>
<name>A0A511MTE0_9NOCA</name>